<sequence>MADRYPKTREFQAFRMNIEYARKMVIAGRSLAAFQSPILDVGDFYRAAWVQAVSAIDHWFHEELYRRVADLAGQNSPNMPYQLTKFELPLEKVEEIRQSTTTLADAVSDHVRAKWANASLQNPRKISEALKLVTEENVWASAAVQINEWNHGRTAMTEQTLKKQYMAITERRNKIAHEADLLDGDLKQRRSITDADATDAIDWIERIAAAIAWVID</sequence>
<dbReference type="RefSeq" id="WP_184682729.1">
    <property type="nucleotide sequence ID" value="NZ_JACHJC010000001.1"/>
</dbReference>
<comment type="caution">
    <text evidence="1">The sequence shown here is derived from an EMBL/GenBank/DDBJ whole genome shotgun (WGS) entry which is preliminary data.</text>
</comment>
<proteinExistence type="predicted"/>
<dbReference type="EMBL" id="JACHJC010000001">
    <property type="protein sequence ID" value="MBB5111951.1"/>
    <property type="molecule type" value="Genomic_DNA"/>
</dbReference>
<evidence type="ECO:0000313" key="2">
    <source>
        <dbReference type="Proteomes" id="UP000618986"/>
    </source>
</evidence>
<accession>A0ABR6MBF7</accession>
<reference evidence="1 2" key="1">
    <citation type="submission" date="2020-08" db="EMBL/GenBank/DDBJ databases">
        <title>Sequencing the genomes of 1000 actinobacteria strains.</title>
        <authorList>
            <person name="Klenk H.-P."/>
        </authorList>
    </citation>
    <scope>NUCLEOTIDE SEQUENCE [LARGE SCALE GENOMIC DNA]</scope>
    <source>
        <strain evidence="1 2">DSM 43036</strain>
    </source>
</reference>
<gene>
    <name evidence="1" type="ORF">FHU28_001790</name>
</gene>
<organism evidence="1 2">
    <name type="scientific">Micromonospora echinospora</name>
    <name type="common">Micromonospora purpurea</name>
    <dbReference type="NCBI Taxonomy" id="1877"/>
    <lineage>
        <taxon>Bacteria</taxon>
        <taxon>Bacillati</taxon>
        <taxon>Actinomycetota</taxon>
        <taxon>Actinomycetes</taxon>
        <taxon>Micromonosporales</taxon>
        <taxon>Micromonosporaceae</taxon>
        <taxon>Micromonospora</taxon>
    </lineage>
</organism>
<evidence type="ECO:0000313" key="1">
    <source>
        <dbReference type="EMBL" id="MBB5111951.1"/>
    </source>
</evidence>
<dbReference type="GeneID" id="300292378"/>
<protein>
    <submittedName>
        <fullName evidence="1">Restriction system protein</fullName>
    </submittedName>
</protein>
<name>A0ABR6MBF7_MICEC</name>
<keyword evidence="2" id="KW-1185">Reference proteome</keyword>
<dbReference type="Proteomes" id="UP000618986">
    <property type="component" value="Unassembled WGS sequence"/>
</dbReference>